<comment type="caution">
    <text evidence="5">The sequence shown here is derived from an EMBL/GenBank/DDBJ whole genome shotgun (WGS) entry which is preliminary data.</text>
</comment>
<keyword evidence="6" id="KW-1185">Reference proteome</keyword>
<organism evidence="5 6">
    <name type="scientific">Sphingomonas hylomeconis</name>
    <dbReference type="NCBI Taxonomy" id="1395958"/>
    <lineage>
        <taxon>Bacteria</taxon>
        <taxon>Pseudomonadati</taxon>
        <taxon>Pseudomonadota</taxon>
        <taxon>Alphaproteobacteria</taxon>
        <taxon>Sphingomonadales</taxon>
        <taxon>Sphingomonadaceae</taxon>
        <taxon>Sphingomonas</taxon>
    </lineage>
</organism>
<dbReference type="GO" id="GO:0016787">
    <property type="term" value="F:hydrolase activity"/>
    <property type="evidence" value="ECO:0007669"/>
    <property type="project" value="UniProtKB-KW"/>
</dbReference>
<feature type="transmembrane region" description="Helical" evidence="2">
    <location>
        <begin position="599"/>
        <end position="617"/>
    </location>
</feature>
<feature type="domain" description="Beta-lactamase-related" evidence="4">
    <location>
        <begin position="62"/>
        <end position="379"/>
    </location>
</feature>
<protein>
    <submittedName>
        <fullName evidence="5">Serine hydrolase domain-containing protein</fullName>
        <ecNumber evidence="5">3.-.-.-</ecNumber>
    </submittedName>
</protein>
<feature type="compositionally biased region" description="Pro residues" evidence="1">
    <location>
        <begin position="27"/>
        <end position="47"/>
    </location>
</feature>
<feature type="signal peptide" evidence="3">
    <location>
        <begin position="1"/>
        <end position="22"/>
    </location>
</feature>
<feature type="region of interest" description="Disordered" evidence="1">
    <location>
        <begin position="26"/>
        <end position="47"/>
    </location>
</feature>
<dbReference type="EMBL" id="JBHRXP010000004">
    <property type="protein sequence ID" value="MFC3580405.1"/>
    <property type="molecule type" value="Genomic_DNA"/>
</dbReference>
<keyword evidence="2" id="KW-0472">Membrane</keyword>
<dbReference type="RefSeq" id="WP_261295021.1">
    <property type="nucleotide sequence ID" value="NZ_JANQBK010000012.1"/>
</dbReference>
<dbReference type="InterPro" id="IPR001466">
    <property type="entry name" value="Beta-lactam-related"/>
</dbReference>
<keyword evidence="5" id="KW-0378">Hydrolase</keyword>
<feature type="transmembrane region" description="Helical" evidence="2">
    <location>
        <begin position="559"/>
        <end position="579"/>
    </location>
</feature>
<evidence type="ECO:0000256" key="3">
    <source>
        <dbReference type="SAM" id="SignalP"/>
    </source>
</evidence>
<dbReference type="PANTHER" id="PTHR46825:SF9">
    <property type="entry name" value="BETA-LACTAMASE-RELATED DOMAIN-CONTAINING PROTEIN"/>
    <property type="match status" value="1"/>
</dbReference>
<feature type="transmembrane region" description="Helical" evidence="2">
    <location>
        <begin position="629"/>
        <end position="651"/>
    </location>
</feature>
<feature type="chain" id="PRO_5045888002" evidence="3">
    <location>
        <begin position="23"/>
        <end position="657"/>
    </location>
</feature>
<sequence>MIKKFGLAAMLAAALLAIPATSQVQPPVAPAPATPAPASAPPAPGPATPALTQADLSAWLDGYFPAALKAGKIAGAQVVVVKDGQILVKKGYGYADVAAKTPMDPDVTMMRIGSTSKLLTWTAVMQQVEAGKIDLNADINRYLDFKITPKSGRAVTMNDLMMHRGGFEEGLKDLLDTDPKRFKTTERYLKENRRPMLFTAGSVPAYSNYGVALAGYIVERVSGEPFAAYVQRHILAPLDMRHTTFVQPVPPELARFLSKGYRQSDQPPAKFELVTTAPAGSVSASGADMANFMIAQMQDGRFGSAQILRPETVQLMHRPETPPQPGFDTLAHGFFYGPRNGRLVLGHGGDTIVFHTDLNMLPAEKTGIFVSFNSRGTNDAVYGVRSRLFDLFMDRYFPAAPRPDQPAIASAAQDAAALAGHYESSRRVESGFISLFYLLQQDQVTANPDGTISMASIEDKKFREIAPGLWREMGGTQQLRVTEVDGRRTIVDSANPVSYAQAVPLARNAVLNLWIAGLSVLVLLATVLLWPVAARLRKVHGLPVTLTGRPALARRLTRIAALGDLLYLAGWYTILAPIMQSQVEVYNDGLDGWVRTMQLAAIVPLAGAAIGLWNLALLRQPGRTWGERLRGVLVALALLGIVWIAWMGGLISLNLNY</sequence>
<keyword evidence="3" id="KW-0732">Signal</keyword>
<evidence type="ECO:0000313" key="6">
    <source>
        <dbReference type="Proteomes" id="UP001595713"/>
    </source>
</evidence>
<proteinExistence type="predicted"/>
<reference evidence="6" key="1">
    <citation type="journal article" date="2019" name="Int. J. Syst. Evol. Microbiol.">
        <title>The Global Catalogue of Microorganisms (GCM) 10K type strain sequencing project: providing services to taxonomists for standard genome sequencing and annotation.</title>
        <authorList>
            <consortium name="The Broad Institute Genomics Platform"/>
            <consortium name="The Broad Institute Genome Sequencing Center for Infectious Disease"/>
            <person name="Wu L."/>
            <person name="Ma J."/>
        </authorList>
    </citation>
    <scope>NUCLEOTIDE SEQUENCE [LARGE SCALE GENOMIC DNA]</scope>
    <source>
        <strain evidence="6">KCTC 42739</strain>
    </source>
</reference>
<dbReference type="PANTHER" id="PTHR46825">
    <property type="entry name" value="D-ALANYL-D-ALANINE-CARBOXYPEPTIDASE/ENDOPEPTIDASE AMPH"/>
    <property type="match status" value="1"/>
</dbReference>
<dbReference type="SUPFAM" id="SSF56601">
    <property type="entry name" value="beta-lactamase/transpeptidase-like"/>
    <property type="match status" value="1"/>
</dbReference>
<dbReference type="Proteomes" id="UP001595713">
    <property type="component" value="Unassembled WGS sequence"/>
</dbReference>
<evidence type="ECO:0000256" key="2">
    <source>
        <dbReference type="SAM" id="Phobius"/>
    </source>
</evidence>
<evidence type="ECO:0000313" key="5">
    <source>
        <dbReference type="EMBL" id="MFC3580405.1"/>
    </source>
</evidence>
<dbReference type="Pfam" id="PF00144">
    <property type="entry name" value="Beta-lactamase"/>
    <property type="match status" value="1"/>
</dbReference>
<evidence type="ECO:0000259" key="4">
    <source>
        <dbReference type="Pfam" id="PF00144"/>
    </source>
</evidence>
<dbReference type="Gene3D" id="3.40.710.10">
    <property type="entry name" value="DD-peptidase/beta-lactamase superfamily"/>
    <property type="match status" value="1"/>
</dbReference>
<feature type="transmembrane region" description="Helical" evidence="2">
    <location>
        <begin position="513"/>
        <end position="533"/>
    </location>
</feature>
<gene>
    <name evidence="5" type="ORF">ACFONA_09545</name>
</gene>
<dbReference type="EC" id="3.-.-.-" evidence="5"/>
<evidence type="ECO:0000256" key="1">
    <source>
        <dbReference type="SAM" id="MobiDB-lite"/>
    </source>
</evidence>
<name>A0ABV7SYM1_9SPHN</name>
<accession>A0ABV7SYM1</accession>
<dbReference type="InterPro" id="IPR050491">
    <property type="entry name" value="AmpC-like"/>
</dbReference>
<keyword evidence="2" id="KW-1133">Transmembrane helix</keyword>
<dbReference type="InterPro" id="IPR012338">
    <property type="entry name" value="Beta-lactam/transpept-like"/>
</dbReference>
<keyword evidence="2" id="KW-0812">Transmembrane</keyword>